<dbReference type="PROSITE" id="PS50174">
    <property type="entry name" value="G_PATCH"/>
    <property type="match status" value="2"/>
</dbReference>
<feature type="compositionally biased region" description="Polar residues" evidence="1">
    <location>
        <begin position="523"/>
        <end position="532"/>
    </location>
</feature>
<evidence type="ECO:0000256" key="1">
    <source>
        <dbReference type="SAM" id="MobiDB-lite"/>
    </source>
</evidence>
<feature type="compositionally biased region" description="Polar residues" evidence="1">
    <location>
        <begin position="44"/>
        <end position="60"/>
    </location>
</feature>
<proteinExistence type="predicted"/>
<dbReference type="InterPro" id="IPR000467">
    <property type="entry name" value="G_patch_dom"/>
</dbReference>
<dbReference type="EMBL" id="JBCNJP010000020">
    <property type="protein sequence ID" value="KAK9060689.1"/>
    <property type="molecule type" value="Genomic_DNA"/>
</dbReference>
<dbReference type="Gene3D" id="3.30.1370.50">
    <property type="entry name" value="R3H-like domain"/>
    <property type="match status" value="1"/>
</dbReference>
<dbReference type="SUPFAM" id="SSF82708">
    <property type="entry name" value="R3H domain"/>
    <property type="match status" value="1"/>
</dbReference>
<dbReference type="Pfam" id="PF01424">
    <property type="entry name" value="R3H"/>
    <property type="match status" value="1"/>
</dbReference>
<dbReference type="PANTHER" id="PTHR47423">
    <property type="entry name" value="G-PATCH DOMAIN CONTAINING PROTEIN"/>
    <property type="match status" value="1"/>
</dbReference>
<feature type="region of interest" description="Disordered" evidence="1">
    <location>
        <begin position="298"/>
        <end position="319"/>
    </location>
</feature>
<feature type="region of interest" description="Disordered" evidence="1">
    <location>
        <begin position="181"/>
        <end position="212"/>
    </location>
</feature>
<feature type="region of interest" description="Disordered" evidence="1">
    <location>
        <begin position="227"/>
        <end position="256"/>
    </location>
</feature>
<feature type="compositionally biased region" description="Basic residues" evidence="1">
    <location>
        <begin position="9"/>
        <end position="19"/>
    </location>
</feature>
<feature type="domain" description="G-patch" evidence="2">
    <location>
        <begin position="647"/>
        <end position="692"/>
    </location>
</feature>
<dbReference type="Pfam" id="PF01585">
    <property type="entry name" value="G-patch"/>
    <property type="match status" value="2"/>
</dbReference>
<feature type="compositionally biased region" description="Acidic residues" evidence="1">
    <location>
        <begin position="227"/>
        <end position="242"/>
    </location>
</feature>
<gene>
    <name evidence="3" type="ORF">SSX86_021395</name>
</gene>
<dbReference type="CDD" id="cd02646">
    <property type="entry name" value="R3H_G-patch"/>
    <property type="match status" value="1"/>
</dbReference>
<feature type="domain" description="G-patch" evidence="2">
    <location>
        <begin position="566"/>
        <end position="612"/>
    </location>
</feature>
<name>A0AAP0GUA1_9ASTR</name>
<dbReference type="GO" id="GO:0003676">
    <property type="term" value="F:nucleic acid binding"/>
    <property type="evidence" value="ECO:0007669"/>
    <property type="project" value="InterPro"/>
</dbReference>
<dbReference type="InterPro" id="IPR036867">
    <property type="entry name" value="R3H_dom_sf"/>
</dbReference>
<dbReference type="InterPro" id="IPR034082">
    <property type="entry name" value="R3H_G-patch"/>
</dbReference>
<feature type="region of interest" description="Disordered" evidence="1">
    <location>
        <begin position="467"/>
        <end position="552"/>
    </location>
</feature>
<organism evidence="3 4">
    <name type="scientific">Deinandra increscens subsp. villosa</name>
    <dbReference type="NCBI Taxonomy" id="3103831"/>
    <lineage>
        <taxon>Eukaryota</taxon>
        <taxon>Viridiplantae</taxon>
        <taxon>Streptophyta</taxon>
        <taxon>Embryophyta</taxon>
        <taxon>Tracheophyta</taxon>
        <taxon>Spermatophyta</taxon>
        <taxon>Magnoliopsida</taxon>
        <taxon>eudicotyledons</taxon>
        <taxon>Gunneridae</taxon>
        <taxon>Pentapetalae</taxon>
        <taxon>asterids</taxon>
        <taxon>campanulids</taxon>
        <taxon>Asterales</taxon>
        <taxon>Asteraceae</taxon>
        <taxon>Asteroideae</taxon>
        <taxon>Heliantheae alliance</taxon>
        <taxon>Madieae</taxon>
        <taxon>Madiinae</taxon>
        <taxon>Deinandra</taxon>
    </lineage>
</organism>
<evidence type="ECO:0000313" key="3">
    <source>
        <dbReference type="EMBL" id="KAK9060689.1"/>
    </source>
</evidence>
<keyword evidence="4" id="KW-1185">Reference proteome</keyword>
<accession>A0AAP0GUA1</accession>
<feature type="compositionally biased region" description="Polar residues" evidence="1">
    <location>
        <begin position="616"/>
        <end position="628"/>
    </location>
</feature>
<comment type="caution">
    <text evidence="3">The sequence shown here is derived from an EMBL/GenBank/DDBJ whole genome shotgun (WGS) entry which is preliminary data.</text>
</comment>
<dbReference type="SMART" id="SM00443">
    <property type="entry name" value="G_patch"/>
    <property type="match status" value="2"/>
</dbReference>
<evidence type="ECO:0000313" key="4">
    <source>
        <dbReference type="Proteomes" id="UP001408789"/>
    </source>
</evidence>
<reference evidence="3 4" key="1">
    <citation type="submission" date="2024-04" db="EMBL/GenBank/DDBJ databases">
        <title>The reference genome of an endangered Asteraceae, Deinandra increscens subsp. villosa, native to the Central Coast of California.</title>
        <authorList>
            <person name="Guilliams M."/>
            <person name="Hasenstab-Lehman K."/>
            <person name="Meyer R."/>
            <person name="Mcevoy S."/>
        </authorList>
    </citation>
    <scope>NUCLEOTIDE SEQUENCE [LARGE SCALE GENOMIC DNA]</scope>
    <source>
        <tissue evidence="3">Leaf</tissue>
    </source>
</reference>
<feature type="compositionally biased region" description="Polar residues" evidence="1">
    <location>
        <begin position="467"/>
        <end position="490"/>
    </location>
</feature>
<feature type="region of interest" description="Disordered" evidence="1">
    <location>
        <begin position="1"/>
        <end position="121"/>
    </location>
</feature>
<dbReference type="InterPro" id="IPR001374">
    <property type="entry name" value="R3H_dom"/>
</dbReference>
<evidence type="ECO:0000259" key="2">
    <source>
        <dbReference type="PROSITE" id="PS50174"/>
    </source>
</evidence>
<feature type="compositionally biased region" description="Basic residues" evidence="1">
    <location>
        <begin position="344"/>
        <end position="356"/>
    </location>
</feature>
<sequence length="692" mass="75539">MAGGGNKQKSGKSRSRKPMKTSLFVDGGLLSDWSPIVDSLPSKGKSNNGKNTRNRSSASKNKSETRVAIGGGSGGKSKTSASNSRIVERQKPKMNAVGYSYPQVTIDPLPDEGNDEHEKLDESDPIVLVDTKIVACVDQTEVKESEIFKYTNEYDANSEVDDTFHRGLGFCDKEEDPCVTEKKEGFISDSSSSEEIETDPSSSPEKNSGFLSIGGMELYTHDISDVEDDEDKESLESSESEDSSNSSDSDTSSDIDDEIAKDYIEGIGGSYKYSNLDVDINNTLIKFGGIALQEASREYGMKKPQSRNKSKSQPKSIDFRADTDGWSAIDDLMLVKDPRIAYAQKKKHEKSNRSRRLPGEKKKQRQDTIALKRRERMIRRGVDLEEINSKLEQMVQNEGDIISFQLMHSRDCSQVQRLASIYHLRSCSQGSGKRRFVTVTRTEQTGLPSSTDRIRLKKLLGVTDFNVNSTPSGKMVTNSSKKASKGSTGLSPLDSRLSKSKTSGESSKKKRREKDKPVAYATQPVSFISSGNLEPKPDVTSLNIDESKPRDHTATLSSYGAFEMHTTGFGSRMMAKMGYVDGNGLGKEGKGIAEPIEVIQRPKSLGLGAKAPEDTTPPQRLKGQSSRSSENRGGLGSAHVGSFEKHTKGFGSKMMAKMGYVDGMGLGRESQGIVDPLVATRLPKSRGLGANG</sequence>
<dbReference type="PANTHER" id="PTHR47423:SF2">
    <property type="entry name" value="PROTEIN SQS1"/>
    <property type="match status" value="1"/>
</dbReference>
<feature type="region of interest" description="Disordered" evidence="1">
    <location>
        <begin position="343"/>
        <end position="368"/>
    </location>
</feature>
<dbReference type="Proteomes" id="UP001408789">
    <property type="component" value="Unassembled WGS sequence"/>
</dbReference>
<protein>
    <recommendedName>
        <fullName evidence="2">G-patch domain-containing protein</fullName>
    </recommendedName>
</protein>
<dbReference type="AlphaFoldDB" id="A0AAP0GUA1"/>
<feature type="region of interest" description="Disordered" evidence="1">
    <location>
        <begin position="603"/>
        <end position="645"/>
    </location>
</feature>